<dbReference type="InterPro" id="IPR012133">
    <property type="entry name" value="Alpha-hydoxy_acid_DH_FMN"/>
</dbReference>
<keyword evidence="2 7" id="KW-0285">Flavoprotein</keyword>
<dbReference type="PROSITE" id="PS51349">
    <property type="entry name" value="FMN_HYDROXY_ACID_DH_2"/>
    <property type="match status" value="1"/>
</dbReference>
<dbReference type="GO" id="GO:0005737">
    <property type="term" value="C:cytoplasm"/>
    <property type="evidence" value="ECO:0007669"/>
    <property type="project" value="UniProtKB-ARBA"/>
</dbReference>
<evidence type="ECO:0000256" key="6">
    <source>
        <dbReference type="PIRSR" id="PIRSR000138-1"/>
    </source>
</evidence>
<gene>
    <name evidence="9" type="ORF">HG543_50755</name>
</gene>
<dbReference type="Pfam" id="PF01070">
    <property type="entry name" value="FMN_dh"/>
    <property type="match status" value="1"/>
</dbReference>
<dbReference type="Gene3D" id="3.20.20.70">
    <property type="entry name" value="Aldolase class I"/>
    <property type="match status" value="1"/>
</dbReference>
<comment type="similarity">
    <text evidence="5">Belongs to the FMN-dependent alpha-hydroxy acid dehydrogenase family.</text>
</comment>
<comment type="caution">
    <text evidence="9">The sequence shown here is derived from an EMBL/GenBank/DDBJ whole genome shotgun (WGS) entry which is preliminary data.</text>
</comment>
<dbReference type="RefSeq" id="WP_169352199.1">
    <property type="nucleotide sequence ID" value="NZ_JABBJJ010000528.1"/>
</dbReference>
<feature type="binding site" evidence="7">
    <location>
        <position position="242"/>
    </location>
    <ligand>
        <name>glyoxylate</name>
        <dbReference type="ChEBI" id="CHEBI:36655"/>
    </ligand>
</feature>
<evidence type="ECO:0000313" key="9">
    <source>
        <dbReference type="EMBL" id="NMO23090.1"/>
    </source>
</evidence>
<evidence type="ECO:0000256" key="3">
    <source>
        <dbReference type="ARBA" id="ARBA00022643"/>
    </source>
</evidence>
<evidence type="ECO:0000256" key="4">
    <source>
        <dbReference type="ARBA" id="ARBA00023002"/>
    </source>
</evidence>
<name>A0A848LZR9_9BACT</name>
<feature type="active site" description="Proton acceptor" evidence="6">
    <location>
        <position position="239"/>
    </location>
</feature>
<dbReference type="PANTHER" id="PTHR10578">
    <property type="entry name" value="S -2-HYDROXY-ACID OXIDASE-RELATED"/>
    <property type="match status" value="1"/>
</dbReference>
<reference evidence="9 10" key="1">
    <citation type="submission" date="2020-04" db="EMBL/GenBank/DDBJ databases">
        <title>Draft genome of Pyxidicoccus fallax type strain.</title>
        <authorList>
            <person name="Whitworth D.E."/>
        </authorList>
    </citation>
    <scope>NUCLEOTIDE SEQUENCE [LARGE SCALE GENOMIC DNA]</scope>
    <source>
        <strain evidence="9 10">DSM 14698</strain>
    </source>
</reference>
<dbReference type="SUPFAM" id="SSF51395">
    <property type="entry name" value="FMN-linked oxidoreductases"/>
    <property type="match status" value="1"/>
</dbReference>
<feature type="binding site" evidence="7">
    <location>
        <begin position="75"/>
        <end position="77"/>
    </location>
    <ligand>
        <name>FMN</name>
        <dbReference type="ChEBI" id="CHEBI:58210"/>
    </ligand>
</feature>
<dbReference type="PIRSF" id="PIRSF000138">
    <property type="entry name" value="Al-hdrx_acd_dh"/>
    <property type="match status" value="1"/>
</dbReference>
<feature type="binding site" evidence="7">
    <location>
        <position position="22"/>
    </location>
    <ligand>
        <name>glyoxylate</name>
        <dbReference type="ChEBI" id="CHEBI:36655"/>
    </ligand>
</feature>
<dbReference type="PANTHER" id="PTHR10578:SF107">
    <property type="entry name" value="2-HYDROXYACID OXIDASE 1"/>
    <property type="match status" value="1"/>
</dbReference>
<evidence type="ECO:0000256" key="7">
    <source>
        <dbReference type="PIRSR" id="PIRSR000138-2"/>
    </source>
</evidence>
<feature type="binding site" evidence="7">
    <location>
        <position position="237"/>
    </location>
    <ligand>
        <name>FMN</name>
        <dbReference type="ChEBI" id="CHEBI:58210"/>
    </ligand>
</feature>
<dbReference type="InterPro" id="IPR037396">
    <property type="entry name" value="FMN_HAD"/>
</dbReference>
<dbReference type="PROSITE" id="PS00557">
    <property type="entry name" value="FMN_HYDROXY_ACID_DH_1"/>
    <property type="match status" value="1"/>
</dbReference>
<dbReference type="GO" id="GO:0016491">
    <property type="term" value="F:oxidoreductase activity"/>
    <property type="evidence" value="ECO:0007669"/>
    <property type="project" value="UniProtKB-KW"/>
</dbReference>
<feature type="binding site" evidence="7">
    <location>
        <begin position="270"/>
        <end position="274"/>
    </location>
    <ligand>
        <name>FMN</name>
        <dbReference type="ChEBI" id="CHEBI:58210"/>
    </ligand>
</feature>
<feature type="binding site" evidence="7">
    <location>
        <begin position="293"/>
        <end position="294"/>
    </location>
    <ligand>
        <name>FMN</name>
        <dbReference type="ChEBI" id="CHEBI:58210"/>
    </ligand>
</feature>
<dbReference type="GO" id="GO:0010181">
    <property type="term" value="F:FMN binding"/>
    <property type="evidence" value="ECO:0007669"/>
    <property type="project" value="InterPro"/>
</dbReference>
<evidence type="ECO:0000256" key="5">
    <source>
        <dbReference type="ARBA" id="ARBA00024042"/>
    </source>
</evidence>
<keyword evidence="3 7" id="KW-0288">FMN</keyword>
<dbReference type="InterPro" id="IPR013785">
    <property type="entry name" value="Aldolase_TIM"/>
</dbReference>
<accession>A0A848LZR9</accession>
<feature type="domain" description="FMN hydroxy acid dehydrogenase" evidence="8">
    <location>
        <begin position="1"/>
        <end position="344"/>
    </location>
</feature>
<dbReference type="InterPro" id="IPR000262">
    <property type="entry name" value="FMN-dep_DH"/>
</dbReference>
<proteinExistence type="inferred from homology"/>
<organism evidence="9 10">
    <name type="scientific">Pyxidicoccus fallax</name>
    <dbReference type="NCBI Taxonomy" id="394095"/>
    <lineage>
        <taxon>Bacteria</taxon>
        <taxon>Pseudomonadati</taxon>
        <taxon>Myxococcota</taxon>
        <taxon>Myxococcia</taxon>
        <taxon>Myxococcales</taxon>
        <taxon>Cystobacterineae</taxon>
        <taxon>Myxococcaceae</taxon>
        <taxon>Pyxidicoccus</taxon>
    </lineage>
</organism>
<evidence type="ECO:0000313" key="10">
    <source>
        <dbReference type="Proteomes" id="UP000518300"/>
    </source>
</evidence>
<dbReference type="FunFam" id="3.20.20.70:FF:000056">
    <property type="entry name" value="hydroxyacid oxidase 2"/>
    <property type="match status" value="1"/>
</dbReference>
<sequence>MLPYEALEAEARARLPEAVFDYYAGGSGEESTLADNTAAWGRLRLRPRVLRDVSSVNTGTELLGARLASPVLVAPTAFHSLAHPEAERATARGTREAGSLLVLSSRASRRVEDVAAEAGPWWLQVYVFKDRGLTRALVRRAVAAGARALVLTGDTPVVGRKRRDRGDSALGLPEEDFLANLEGLTRRELAEQAPDVTFADIDWLRELSGLPVLVKGVLRADDARACLHHGAAGLIVSNHGGRQLDGAVATAEALPEVVEAVDGRVPVLVDGGVRTGRDVLRALALGARAVLLGRPVLWGLATGGAEGVRRVLDGLREDTARTLALAGVPDVSSVGADLVARTLWR</sequence>
<dbReference type="InterPro" id="IPR008259">
    <property type="entry name" value="FMN_hydac_DH_AS"/>
</dbReference>
<feature type="binding site" evidence="7">
    <location>
        <position position="239"/>
    </location>
    <ligand>
        <name>glyoxylate</name>
        <dbReference type="ChEBI" id="CHEBI:36655"/>
    </ligand>
</feature>
<evidence type="ECO:0000259" key="8">
    <source>
        <dbReference type="PROSITE" id="PS51349"/>
    </source>
</evidence>
<dbReference type="Proteomes" id="UP000518300">
    <property type="component" value="Unassembled WGS sequence"/>
</dbReference>
<dbReference type="CDD" id="cd02809">
    <property type="entry name" value="alpha_hydroxyacid_oxid_FMN"/>
    <property type="match status" value="1"/>
</dbReference>
<dbReference type="AlphaFoldDB" id="A0A848LZR9"/>
<dbReference type="EMBL" id="JABBJJ010000528">
    <property type="protein sequence ID" value="NMO23090.1"/>
    <property type="molecule type" value="Genomic_DNA"/>
</dbReference>
<keyword evidence="10" id="KW-1185">Reference proteome</keyword>
<protein>
    <submittedName>
        <fullName evidence="9">Alpha-hydroxy-acid oxidizing protein</fullName>
    </submittedName>
</protein>
<keyword evidence="4" id="KW-0560">Oxidoreductase</keyword>
<feature type="binding site" evidence="7">
    <location>
        <position position="152"/>
    </location>
    <ligand>
        <name>FMN</name>
        <dbReference type="ChEBI" id="CHEBI:58210"/>
    </ligand>
</feature>
<feature type="binding site" evidence="7">
    <location>
        <position position="104"/>
    </location>
    <ligand>
        <name>FMN</name>
        <dbReference type="ChEBI" id="CHEBI:58210"/>
    </ligand>
</feature>
<evidence type="ECO:0000256" key="2">
    <source>
        <dbReference type="ARBA" id="ARBA00022630"/>
    </source>
</evidence>
<comment type="cofactor">
    <cofactor evidence="1">
        <name>FMN</name>
        <dbReference type="ChEBI" id="CHEBI:58210"/>
    </cofactor>
</comment>
<feature type="binding site" evidence="7">
    <location>
        <position position="215"/>
    </location>
    <ligand>
        <name>FMN</name>
        <dbReference type="ChEBI" id="CHEBI:58210"/>
    </ligand>
</feature>
<feature type="binding site" evidence="7">
    <location>
        <position position="124"/>
    </location>
    <ligand>
        <name>FMN</name>
        <dbReference type="ChEBI" id="CHEBI:58210"/>
    </ligand>
</feature>
<feature type="binding site" evidence="7">
    <location>
        <position position="126"/>
    </location>
    <ligand>
        <name>glyoxylate</name>
        <dbReference type="ChEBI" id="CHEBI:36655"/>
    </ligand>
</feature>
<evidence type="ECO:0000256" key="1">
    <source>
        <dbReference type="ARBA" id="ARBA00001917"/>
    </source>
</evidence>